<organism evidence="2 3">
    <name type="scientific">Pisolithus microcarpus 441</name>
    <dbReference type="NCBI Taxonomy" id="765257"/>
    <lineage>
        <taxon>Eukaryota</taxon>
        <taxon>Fungi</taxon>
        <taxon>Dikarya</taxon>
        <taxon>Basidiomycota</taxon>
        <taxon>Agaricomycotina</taxon>
        <taxon>Agaricomycetes</taxon>
        <taxon>Agaricomycetidae</taxon>
        <taxon>Boletales</taxon>
        <taxon>Sclerodermatineae</taxon>
        <taxon>Pisolithaceae</taxon>
        <taxon>Pisolithus</taxon>
    </lineage>
</organism>
<keyword evidence="3" id="KW-1185">Reference proteome</keyword>
<reference evidence="3" key="2">
    <citation type="submission" date="2015-01" db="EMBL/GenBank/DDBJ databases">
        <title>Evolutionary Origins and Diversification of the Mycorrhizal Mutualists.</title>
        <authorList>
            <consortium name="DOE Joint Genome Institute"/>
            <consortium name="Mycorrhizal Genomics Consortium"/>
            <person name="Kohler A."/>
            <person name="Kuo A."/>
            <person name="Nagy L.G."/>
            <person name="Floudas D."/>
            <person name="Copeland A."/>
            <person name="Barry K.W."/>
            <person name="Cichocki N."/>
            <person name="Veneault-Fourrey C."/>
            <person name="LaButti K."/>
            <person name="Lindquist E.A."/>
            <person name="Lipzen A."/>
            <person name="Lundell T."/>
            <person name="Morin E."/>
            <person name="Murat C."/>
            <person name="Riley R."/>
            <person name="Ohm R."/>
            <person name="Sun H."/>
            <person name="Tunlid A."/>
            <person name="Henrissat B."/>
            <person name="Grigoriev I.V."/>
            <person name="Hibbett D.S."/>
            <person name="Martin F."/>
        </authorList>
    </citation>
    <scope>NUCLEOTIDE SEQUENCE [LARGE SCALE GENOMIC DNA]</scope>
    <source>
        <strain evidence="3">441</strain>
    </source>
</reference>
<sequence>MKSTSDVTVFLHRISAERRVDVLIDTTRLLHTSGHQVPIFSNAMVTSEKRRNRNTRSSRTLVETDASGPLLAHERGKVEPAVQVARWHKTRIGKHPHERAYLMNREISQQARKQWRSETGLVPRGW</sequence>
<evidence type="ECO:0000313" key="2">
    <source>
        <dbReference type="EMBL" id="KIK23556.1"/>
    </source>
</evidence>
<dbReference type="HOGENOM" id="CLU_1982442_0_0_1"/>
<gene>
    <name evidence="2" type="ORF">PISMIDRAFT_679302</name>
</gene>
<protein>
    <submittedName>
        <fullName evidence="2">Uncharacterized protein</fullName>
    </submittedName>
</protein>
<accession>A0A0C9Z3C7</accession>
<name>A0A0C9Z3C7_9AGAM</name>
<reference evidence="2 3" key="1">
    <citation type="submission" date="2014-04" db="EMBL/GenBank/DDBJ databases">
        <authorList>
            <consortium name="DOE Joint Genome Institute"/>
            <person name="Kuo A."/>
            <person name="Kohler A."/>
            <person name="Costa M.D."/>
            <person name="Nagy L.G."/>
            <person name="Floudas D."/>
            <person name="Copeland A."/>
            <person name="Barry K.W."/>
            <person name="Cichocki N."/>
            <person name="Veneault-Fourrey C."/>
            <person name="LaButti K."/>
            <person name="Lindquist E.A."/>
            <person name="Lipzen A."/>
            <person name="Lundell T."/>
            <person name="Morin E."/>
            <person name="Murat C."/>
            <person name="Sun H."/>
            <person name="Tunlid A."/>
            <person name="Henrissat B."/>
            <person name="Grigoriev I.V."/>
            <person name="Hibbett D.S."/>
            <person name="Martin F."/>
            <person name="Nordberg H.P."/>
            <person name="Cantor M.N."/>
            <person name="Hua S.X."/>
        </authorList>
    </citation>
    <scope>NUCLEOTIDE SEQUENCE [LARGE SCALE GENOMIC DNA]</scope>
    <source>
        <strain evidence="2 3">441</strain>
    </source>
</reference>
<evidence type="ECO:0000256" key="1">
    <source>
        <dbReference type="SAM" id="MobiDB-lite"/>
    </source>
</evidence>
<dbReference type="EMBL" id="KN833725">
    <property type="protein sequence ID" value="KIK23556.1"/>
    <property type="molecule type" value="Genomic_DNA"/>
</dbReference>
<dbReference type="AlphaFoldDB" id="A0A0C9Z3C7"/>
<dbReference type="Proteomes" id="UP000054018">
    <property type="component" value="Unassembled WGS sequence"/>
</dbReference>
<proteinExistence type="predicted"/>
<evidence type="ECO:0000313" key="3">
    <source>
        <dbReference type="Proteomes" id="UP000054018"/>
    </source>
</evidence>
<feature type="region of interest" description="Disordered" evidence="1">
    <location>
        <begin position="48"/>
        <end position="70"/>
    </location>
</feature>